<dbReference type="AlphaFoldDB" id="A0A0F9EBZ8"/>
<dbReference type="EMBL" id="LAZR01025583">
    <property type="protein sequence ID" value="KKL71474.1"/>
    <property type="molecule type" value="Genomic_DNA"/>
</dbReference>
<reference evidence="1" key="1">
    <citation type="journal article" date="2015" name="Nature">
        <title>Complex archaea that bridge the gap between prokaryotes and eukaryotes.</title>
        <authorList>
            <person name="Spang A."/>
            <person name="Saw J.H."/>
            <person name="Jorgensen S.L."/>
            <person name="Zaremba-Niedzwiedzka K."/>
            <person name="Martijn J."/>
            <person name="Lind A.E."/>
            <person name="van Eijk R."/>
            <person name="Schleper C."/>
            <person name="Guy L."/>
            <person name="Ettema T.J."/>
        </authorList>
    </citation>
    <scope>NUCLEOTIDE SEQUENCE</scope>
</reference>
<accession>A0A0F9EBZ8</accession>
<evidence type="ECO:0000313" key="1">
    <source>
        <dbReference type="EMBL" id="KKL71474.1"/>
    </source>
</evidence>
<gene>
    <name evidence="1" type="ORF">LCGC14_2094530</name>
</gene>
<organism evidence="1">
    <name type="scientific">marine sediment metagenome</name>
    <dbReference type="NCBI Taxonomy" id="412755"/>
    <lineage>
        <taxon>unclassified sequences</taxon>
        <taxon>metagenomes</taxon>
        <taxon>ecological metagenomes</taxon>
    </lineage>
</organism>
<name>A0A0F9EBZ8_9ZZZZ</name>
<feature type="non-terminal residue" evidence="1">
    <location>
        <position position="1"/>
    </location>
</feature>
<protein>
    <submittedName>
        <fullName evidence="1">Uncharacterized protein</fullName>
    </submittedName>
</protein>
<sequence>LISSMLELVTKGSEFIPLLPFFSILPSFRMWEPEINQAPGY</sequence>
<comment type="caution">
    <text evidence="1">The sequence shown here is derived from an EMBL/GenBank/DDBJ whole genome shotgun (WGS) entry which is preliminary data.</text>
</comment>
<proteinExistence type="predicted"/>